<accession>A0A3S8RN25</accession>
<sequence length="191" mass="21918">MLMSKLVNKSKKEKGQAMVEFAIVLPLFLLIVCFLIDVSWVVYNKVQFDYSLRKMAIQLDLGPQQKHALHTNQSYIVDGGWANTHIRDMYEKNIEEKGAPIDVSRVTIENSRIAVLAGKREFNYGVPDGTDKDRANSKFKTTTMEIASDVKYKVYPITPFSKPFLKDGVELKNNLYKIRRIELVGGKNQQW</sequence>
<keyword evidence="1" id="KW-1133">Transmembrane helix</keyword>
<evidence type="ECO:0000313" key="3">
    <source>
        <dbReference type="EMBL" id="AZK44354.1"/>
    </source>
</evidence>
<gene>
    <name evidence="3" type="ORF">EEI45_06005</name>
</gene>
<protein>
    <submittedName>
        <fullName evidence="3">Pilus assembly protein</fullName>
    </submittedName>
</protein>
<evidence type="ECO:0000256" key="1">
    <source>
        <dbReference type="SAM" id="Phobius"/>
    </source>
</evidence>
<keyword evidence="1" id="KW-0472">Membrane</keyword>
<dbReference type="Proteomes" id="UP000278804">
    <property type="component" value="Chromosome"/>
</dbReference>
<name>A0A3S8RN25_9FIRM</name>
<keyword evidence="1" id="KW-0812">Transmembrane</keyword>
<evidence type="ECO:0000313" key="4">
    <source>
        <dbReference type="Proteomes" id="UP000278804"/>
    </source>
</evidence>
<dbReference type="KEGG" id="eri:EEI45_06005"/>
<evidence type="ECO:0000259" key="2">
    <source>
        <dbReference type="Pfam" id="PF07811"/>
    </source>
</evidence>
<dbReference type="Pfam" id="PF07811">
    <property type="entry name" value="TadE"/>
    <property type="match status" value="1"/>
</dbReference>
<dbReference type="AlphaFoldDB" id="A0A3S8RN25"/>
<keyword evidence="4" id="KW-1185">Reference proteome</keyword>
<reference evidence="3 4" key="1">
    <citation type="journal article" date="2020" name="Int. J. Syst. Evol. Microbiol.">
        <title>Description of Erysipelothrix piscisicarius sp. nov., an emergent fish pathogen, and assessment of virulence using a tiger barb (Puntigrus tetrazona) infection model.</title>
        <authorList>
            <person name="Pomaranski E.K."/>
            <person name="Griffin M.J."/>
            <person name="Camus A.C."/>
            <person name="Armwood A.R."/>
            <person name="Shelley J."/>
            <person name="Waldbieser G.C."/>
            <person name="LaFrentz B.R."/>
            <person name="Garcia J.C."/>
            <person name="Yanong R."/>
            <person name="Soto E."/>
        </authorList>
    </citation>
    <scope>NUCLEOTIDE SEQUENCE [LARGE SCALE GENOMIC DNA]</scope>
    <source>
        <strain evidence="3 4">15TAL0474</strain>
    </source>
</reference>
<feature type="domain" description="TadE-like" evidence="2">
    <location>
        <begin position="15"/>
        <end position="52"/>
    </location>
</feature>
<proteinExistence type="predicted"/>
<dbReference type="RefSeq" id="WP_125164528.1">
    <property type="nucleotide sequence ID" value="NZ_CP034234.1"/>
</dbReference>
<dbReference type="InterPro" id="IPR012495">
    <property type="entry name" value="TadE-like_dom"/>
</dbReference>
<dbReference type="EMBL" id="CP034234">
    <property type="protein sequence ID" value="AZK44354.1"/>
    <property type="molecule type" value="Genomic_DNA"/>
</dbReference>
<organism evidence="3 4">
    <name type="scientific">Erysipelothrix piscisicarius</name>
    <dbReference type="NCBI Taxonomy" id="2485784"/>
    <lineage>
        <taxon>Bacteria</taxon>
        <taxon>Bacillati</taxon>
        <taxon>Bacillota</taxon>
        <taxon>Erysipelotrichia</taxon>
        <taxon>Erysipelotrichales</taxon>
        <taxon>Erysipelotrichaceae</taxon>
        <taxon>Erysipelothrix</taxon>
    </lineage>
</organism>
<feature type="transmembrane region" description="Helical" evidence="1">
    <location>
        <begin position="21"/>
        <end position="43"/>
    </location>
</feature>